<feature type="non-terminal residue" evidence="1">
    <location>
        <position position="270"/>
    </location>
</feature>
<gene>
    <name evidence="1" type="ORF">B1B_03480</name>
</gene>
<dbReference type="AlphaFoldDB" id="T1BST0"/>
<protein>
    <submittedName>
        <fullName evidence="1">Integrase/recombinase</fullName>
    </submittedName>
</protein>
<reference evidence="1" key="1">
    <citation type="submission" date="2013-08" db="EMBL/GenBank/DDBJ databases">
        <authorList>
            <person name="Mendez C."/>
            <person name="Richter M."/>
            <person name="Ferrer M."/>
            <person name="Sanchez J."/>
        </authorList>
    </citation>
    <scope>NUCLEOTIDE SEQUENCE</scope>
</reference>
<evidence type="ECO:0000313" key="1">
    <source>
        <dbReference type="EMBL" id="EQD72942.1"/>
    </source>
</evidence>
<comment type="caution">
    <text evidence="1">The sequence shown here is derived from an EMBL/GenBank/DDBJ whole genome shotgun (WGS) entry which is preliminary data.</text>
</comment>
<reference evidence="1" key="2">
    <citation type="journal article" date="2014" name="ISME J.">
        <title>Microbial stratification in low pH oxic and suboxic macroscopic growths along an acid mine drainage.</title>
        <authorList>
            <person name="Mendez-Garcia C."/>
            <person name="Mesa V."/>
            <person name="Sprenger R.R."/>
            <person name="Richter M."/>
            <person name="Diez M.S."/>
            <person name="Solano J."/>
            <person name="Bargiela R."/>
            <person name="Golyshina O.V."/>
            <person name="Manteca A."/>
            <person name="Ramos J.L."/>
            <person name="Gallego J.R."/>
            <person name="Llorente I."/>
            <person name="Martins Dos Santos V.A."/>
            <person name="Jensen O.N."/>
            <person name="Pelaez A.I."/>
            <person name="Sanchez J."/>
            <person name="Ferrer M."/>
        </authorList>
    </citation>
    <scope>NUCLEOTIDE SEQUENCE</scope>
</reference>
<dbReference type="EMBL" id="AUZY01002139">
    <property type="protein sequence ID" value="EQD72942.1"/>
    <property type="molecule type" value="Genomic_DNA"/>
</dbReference>
<proteinExistence type="predicted"/>
<sequence>MRSWWEARSLRSQLSADTYLRQLGFLLERLDLNPESVVALAKQDPDRLRDLLIRDAAKLKRAGRLDSYVSKFFEGLKSYLRFHRVSFDGFPSLSPIKGESLATERVPTSEELASVLDRLSLRSRVSALFMAHSGLRPGVLGAYQAEAGLTLADLPDLRLGEKILFAEVPFIVRVPASLSKTRVAYVTFGSSQLASALLAYLRERRESGESLTATSPVIAVRSTRGVAERRRADPRYARGFVVTKAIVEEIHDALKEAAPEGTRWRPYVLA</sequence>
<accession>T1BST0</accession>
<name>T1BST0_9ZZZZ</name>
<organism evidence="1">
    <name type="scientific">mine drainage metagenome</name>
    <dbReference type="NCBI Taxonomy" id="410659"/>
    <lineage>
        <taxon>unclassified sequences</taxon>
        <taxon>metagenomes</taxon>
        <taxon>ecological metagenomes</taxon>
    </lineage>
</organism>